<dbReference type="EMBL" id="CABFMQ020000092">
    <property type="protein sequence ID" value="VTZ51267.1"/>
    <property type="molecule type" value="Genomic_DNA"/>
</dbReference>
<evidence type="ECO:0000313" key="2">
    <source>
        <dbReference type="EMBL" id="VTZ51267.1"/>
    </source>
</evidence>
<gene>
    <name evidence="2" type="ORF">MPC4_340023</name>
</gene>
<name>A0A8B6M8A4_METTU</name>
<keyword evidence="3" id="KW-1185">Reference proteome</keyword>
<reference evidence="2 3" key="1">
    <citation type="submission" date="2019-05" db="EMBL/GenBank/DDBJ databases">
        <authorList>
            <person name="Farhan Ul Haque M."/>
        </authorList>
    </citation>
    <scope>NUCLEOTIDE SEQUENCE [LARGE SCALE GENOMIC DNA]</scope>
    <source>
        <strain evidence="2">2</strain>
    </source>
</reference>
<dbReference type="AlphaFoldDB" id="A0A8B6M8A4"/>
<dbReference type="Proteomes" id="UP000485880">
    <property type="component" value="Unassembled WGS sequence"/>
</dbReference>
<accession>A0A8B6M8A4</accession>
<keyword evidence="1" id="KW-0175">Coiled coil</keyword>
<proteinExistence type="predicted"/>
<sequence>MKTRLSGDVLKRLTPGGGAETAHELEVEIEQIRSRLAANEAERKELEAALRDLVSRC</sequence>
<evidence type="ECO:0000256" key="1">
    <source>
        <dbReference type="SAM" id="Coils"/>
    </source>
</evidence>
<evidence type="ECO:0000313" key="3">
    <source>
        <dbReference type="Proteomes" id="UP000485880"/>
    </source>
</evidence>
<feature type="coiled-coil region" evidence="1">
    <location>
        <begin position="22"/>
        <end position="56"/>
    </location>
</feature>
<comment type="caution">
    <text evidence="2">The sequence shown here is derived from an EMBL/GenBank/DDBJ whole genome shotgun (WGS) entry which is preliminary data.</text>
</comment>
<organism evidence="2 3">
    <name type="scientific">Methylocella tundrae</name>
    <dbReference type="NCBI Taxonomy" id="227605"/>
    <lineage>
        <taxon>Bacteria</taxon>
        <taxon>Pseudomonadati</taxon>
        <taxon>Pseudomonadota</taxon>
        <taxon>Alphaproteobacteria</taxon>
        <taxon>Hyphomicrobiales</taxon>
        <taxon>Beijerinckiaceae</taxon>
        <taxon>Methylocella</taxon>
    </lineage>
</organism>
<protein>
    <submittedName>
        <fullName evidence="2">Uncharacterized protein</fullName>
    </submittedName>
</protein>